<keyword evidence="2" id="KW-1185">Reference proteome</keyword>
<dbReference type="Proteomes" id="UP001177140">
    <property type="component" value="Unassembled WGS sequence"/>
</dbReference>
<dbReference type="AlphaFoldDB" id="A0AA41S6C9"/>
<protein>
    <submittedName>
        <fullName evidence="1">Uncharacterized protein</fullName>
    </submittedName>
</protein>
<dbReference type="Gene3D" id="3.60.20.10">
    <property type="entry name" value="Glutamine Phosphoribosylpyrophosphate, subunit 1, domain 1"/>
    <property type="match status" value="1"/>
</dbReference>
<sequence>VIASESNQFGSSVAKEWDRAVGLRLENAVVLAAHRLDKLAGPEGLVCAVTGEPVSAQKAIGALTGKIKELEKEGSPGLTAEKAAKLVPKFGINEATLEFLAVGRDWDEQRGEFVPCLSYANKAASRNPKKGYCTGLGAICSQMVVDNLFKKEMSIEAAVEVALQALYFAAFSHEVKGQTVEAIEVCVISGESINTSRYTVEHLHKKFGHLIKERHDYLRSNPAPRYT</sequence>
<proteinExistence type="predicted"/>
<dbReference type="CDD" id="cd01901">
    <property type="entry name" value="Ntn_hydrolase"/>
    <property type="match status" value="1"/>
</dbReference>
<organism evidence="1 2">
    <name type="scientific">Papaver nudicaule</name>
    <name type="common">Iceland poppy</name>
    <dbReference type="NCBI Taxonomy" id="74823"/>
    <lineage>
        <taxon>Eukaryota</taxon>
        <taxon>Viridiplantae</taxon>
        <taxon>Streptophyta</taxon>
        <taxon>Embryophyta</taxon>
        <taxon>Tracheophyta</taxon>
        <taxon>Spermatophyta</taxon>
        <taxon>Magnoliopsida</taxon>
        <taxon>Ranunculales</taxon>
        <taxon>Papaveraceae</taxon>
        <taxon>Papaveroideae</taxon>
        <taxon>Papaver</taxon>
    </lineage>
</organism>
<evidence type="ECO:0000313" key="1">
    <source>
        <dbReference type="EMBL" id="MCL7029370.1"/>
    </source>
</evidence>
<dbReference type="EMBL" id="JAJJMA010089580">
    <property type="protein sequence ID" value="MCL7029370.1"/>
    <property type="molecule type" value="Genomic_DNA"/>
</dbReference>
<accession>A0AA41S6C9</accession>
<gene>
    <name evidence="1" type="ORF">MKW94_009619</name>
</gene>
<feature type="non-terminal residue" evidence="1">
    <location>
        <position position="227"/>
    </location>
</feature>
<evidence type="ECO:0000313" key="2">
    <source>
        <dbReference type="Proteomes" id="UP001177140"/>
    </source>
</evidence>
<reference evidence="1" key="1">
    <citation type="submission" date="2022-03" db="EMBL/GenBank/DDBJ databases">
        <title>A functionally conserved STORR gene fusion in Papaver species that diverged 16.8 million years ago.</title>
        <authorList>
            <person name="Catania T."/>
        </authorList>
    </citation>
    <scope>NUCLEOTIDE SEQUENCE</scope>
    <source>
        <strain evidence="1">S-191538</strain>
    </source>
</reference>
<name>A0AA41S6C9_PAPNU</name>
<comment type="caution">
    <text evidence="1">The sequence shown here is derived from an EMBL/GenBank/DDBJ whole genome shotgun (WGS) entry which is preliminary data.</text>
</comment>
<dbReference type="InterPro" id="IPR029055">
    <property type="entry name" value="Ntn_hydrolases_N"/>
</dbReference>
<dbReference type="SUPFAM" id="SSF56235">
    <property type="entry name" value="N-terminal nucleophile aminohydrolases (Ntn hydrolases)"/>
    <property type="match status" value="1"/>
</dbReference>